<comment type="caution">
    <text evidence="2">The sequence shown here is derived from an EMBL/GenBank/DDBJ whole genome shotgun (WGS) entry which is preliminary data.</text>
</comment>
<feature type="transmembrane region" description="Helical" evidence="1">
    <location>
        <begin position="56"/>
        <end position="79"/>
    </location>
</feature>
<gene>
    <name evidence="2" type="ORF">HF576_11110</name>
</gene>
<dbReference type="EMBL" id="JABACI010000003">
    <property type="protein sequence ID" value="NLP84402.1"/>
    <property type="molecule type" value="Genomic_DNA"/>
</dbReference>
<evidence type="ECO:0000313" key="3">
    <source>
        <dbReference type="Proteomes" id="UP001429745"/>
    </source>
</evidence>
<dbReference type="Pfam" id="PF07332">
    <property type="entry name" value="Phage_holin_3_6"/>
    <property type="match status" value="1"/>
</dbReference>
<keyword evidence="1" id="KW-0472">Membrane</keyword>
<evidence type="ECO:0000256" key="1">
    <source>
        <dbReference type="SAM" id="Phobius"/>
    </source>
</evidence>
<dbReference type="InterPro" id="IPR009937">
    <property type="entry name" value="Phage_holin_3_6"/>
</dbReference>
<organism evidence="2 3">
    <name type="scientific">Microbacterium salsuginis</name>
    <dbReference type="NCBI Taxonomy" id="2722803"/>
    <lineage>
        <taxon>Bacteria</taxon>
        <taxon>Bacillati</taxon>
        <taxon>Actinomycetota</taxon>
        <taxon>Actinomycetes</taxon>
        <taxon>Micrococcales</taxon>
        <taxon>Microbacteriaceae</taxon>
        <taxon>Microbacterium</taxon>
    </lineage>
</organism>
<name>A0ABX1KBJ2_9MICO</name>
<protein>
    <submittedName>
        <fullName evidence="2">Phage holin family protein</fullName>
    </submittedName>
</protein>
<sequence>MTDMPTPSQQKAATTSVGELVGEVSRDLSELMRKELELAKAELADSAKKAGAGAGLLGGAGYAAMMTLLFLSIALWWALGTLVGGGWSGVIVAVLWAIIAGVLYAVGMKRIKSVRGAPRTVETVKEIPEALKRNEENRS</sequence>
<keyword evidence="1" id="KW-1133">Transmembrane helix</keyword>
<reference evidence="2 3" key="1">
    <citation type="submission" date="2020-04" db="EMBL/GenBank/DDBJ databases">
        <title>CFH 90308 Microbacterium sp.</title>
        <authorList>
            <person name="Nie G."/>
            <person name="Ming H."/>
            <person name="Xia T."/>
        </authorList>
    </citation>
    <scope>NUCLEOTIDE SEQUENCE [LARGE SCALE GENOMIC DNA]</scope>
    <source>
        <strain evidence="2 3">CFH 90308</strain>
    </source>
</reference>
<evidence type="ECO:0000313" key="2">
    <source>
        <dbReference type="EMBL" id="NLP84402.1"/>
    </source>
</evidence>
<proteinExistence type="predicted"/>
<dbReference type="RefSeq" id="WP_168912895.1">
    <property type="nucleotide sequence ID" value="NZ_JABACI010000003.1"/>
</dbReference>
<keyword evidence="1" id="KW-0812">Transmembrane</keyword>
<feature type="transmembrane region" description="Helical" evidence="1">
    <location>
        <begin position="85"/>
        <end position="106"/>
    </location>
</feature>
<dbReference type="Proteomes" id="UP001429745">
    <property type="component" value="Unassembled WGS sequence"/>
</dbReference>
<accession>A0ABX1KBJ2</accession>
<keyword evidence="3" id="KW-1185">Reference proteome</keyword>